<organism evidence="1">
    <name type="scientific">Phenylobacterium glaciei</name>
    <dbReference type="NCBI Taxonomy" id="2803784"/>
    <lineage>
        <taxon>Bacteria</taxon>
        <taxon>Pseudomonadati</taxon>
        <taxon>Pseudomonadota</taxon>
        <taxon>Alphaproteobacteria</taxon>
        <taxon>Caulobacterales</taxon>
        <taxon>Caulobacteraceae</taxon>
        <taxon>Phenylobacterium</taxon>
    </lineage>
</organism>
<dbReference type="AlphaFoldDB" id="A0A974P1I2"/>
<evidence type="ECO:0000313" key="1">
    <source>
        <dbReference type="EMBL" id="QQZ49212.1"/>
    </source>
</evidence>
<reference evidence="1" key="1">
    <citation type="submission" date="2021-01" db="EMBL/GenBank/DDBJ databases">
        <title>Genome sequence of Phenylobacterium sp. 20VBR1 isolated from a valley glaceir, Ny-Alesund, Svalbard.</title>
        <authorList>
            <person name="Thomas F.A."/>
            <person name="Krishnan K.P."/>
            <person name="Sinha R.K."/>
        </authorList>
    </citation>
    <scope>NUCLEOTIDE SEQUENCE</scope>
    <source>
        <strain evidence="1">20VBR1</strain>
    </source>
</reference>
<accession>A0A974P1I2</accession>
<protein>
    <submittedName>
        <fullName evidence="1">Uncharacterized protein</fullName>
    </submittedName>
</protein>
<sequence>MLCAKVLEMEPDDVVLHAAPMFHMADSCLGGAASWSARPTPMCRGSSRRR</sequence>
<name>A0A974P1I2_9CAUL</name>
<gene>
    <name evidence="1" type="ORF">JKL49_19080</name>
</gene>
<dbReference type="EMBL" id="CP068570">
    <property type="protein sequence ID" value="QQZ49212.1"/>
    <property type="molecule type" value="Genomic_DNA"/>
</dbReference>
<proteinExistence type="predicted"/>